<evidence type="ECO:0008006" key="3">
    <source>
        <dbReference type="Google" id="ProtNLM"/>
    </source>
</evidence>
<reference evidence="1 2" key="1">
    <citation type="submission" date="2016-11" db="EMBL/GenBank/DDBJ databases">
        <authorList>
            <person name="Jaros S."/>
            <person name="Januszkiewicz K."/>
            <person name="Wedrychowicz H."/>
        </authorList>
    </citation>
    <scope>NUCLEOTIDE SEQUENCE [LARGE SCALE GENOMIC DNA]</scope>
    <source>
        <strain evidence="1 2">DSM 44523</strain>
    </source>
</reference>
<sequence>MTRGLLLLDVDGPLNPYAATPHRRPPGYHTFRRTPSGAWYSGRDVRRHRGLRVWLNPAHGAMLRDCAAASGLDLAWATTWLHEANTRIGPVLGLPELPVIEFPRTDLDPVRGWLPGGSWKWRAVADYADGRPLAWLDDEHDQPEFPTARRAFLQRRTDIPTALCHVDPARGLHTQHLATIQDWADNLS</sequence>
<evidence type="ECO:0000313" key="2">
    <source>
        <dbReference type="Proteomes" id="UP000184501"/>
    </source>
</evidence>
<dbReference type="OrthoDB" id="5124141at2"/>
<proteinExistence type="predicted"/>
<dbReference type="EMBL" id="FQVN01000013">
    <property type="protein sequence ID" value="SHG74799.1"/>
    <property type="molecule type" value="Genomic_DNA"/>
</dbReference>
<name>A0A1M5MD38_STRHI</name>
<keyword evidence="2" id="KW-1185">Reference proteome</keyword>
<dbReference type="Proteomes" id="UP000184501">
    <property type="component" value="Unassembled WGS sequence"/>
</dbReference>
<dbReference type="AlphaFoldDB" id="A0A1M5MD38"/>
<dbReference type="RefSeq" id="WP_073489262.1">
    <property type="nucleotide sequence ID" value="NZ_FQVN01000013.1"/>
</dbReference>
<accession>A0A1M5MD38</accession>
<gene>
    <name evidence="1" type="ORF">SAMN05444320_11366</name>
</gene>
<organism evidence="1 2">
    <name type="scientific">Streptoalloteichus hindustanus</name>
    <dbReference type="NCBI Taxonomy" id="2017"/>
    <lineage>
        <taxon>Bacteria</taxon>
        <taxon>Bacillati</taxon>
        <taxon>Actinomycetota</taxon>
        <taxon>Actinomycetes</taxon>
        <taxon>Pseudonocardiales</taxon>
        <taxon>Pseudonocardiaceae</taxon>
        <taxon>Streptoalloteichus</taxon>
    </lineage>
</organism>
<protein>
    <recommendedName>
        <fullName evidence="3">Secreted protein</fullName>
    </recommendedName>
</protein>
<dbReference type="STRING" id="2017.SAMN05444320_11366"/>
<evidence type="ECO:0000313" key="1">
    <source>
        <dbReference type="EMBL" id="SHG74799.1"/>
    </source>
</evidence>